<feature type="compositionally biased region" description="Basic residues" evidence="1">
    <location>
        <begin position="1"/>
        <end position="13"/>
    </location>
</feature>
<dbReference type="AlphaFoldDB" id="A0A699X3L6"/>
<feature type="region of interest" description="Disordered" evidence="1">
    <location>
        <begin position="1"/>
        <end position="32"/>
    </location>
</feature>
<comment type="caution">
    <text evidence="2">The sequence shown here is derived from an EMBL/GenBank/DDBJ whole genome shotgun (WGS) entry which is preliminary data.</text>
</comment>
<gene>
    <name evidence="2" type="ORF">Tci_925632</name>
</gene>
<proteinExistence type="predicted"/>
<evidence type="ECO:0000313" key="2">
    <source>
        <dbReference type="EMBL" id="GFD53663.1"/>
    </source>
</evidence>
<feature type="non-terminal residue" evidence="2">
    <location>
        <position position="1"/>
    </location>
</feature>
<name>A0A699X3L6_TANCI</name>
<reference evidence="2" key="1">
    <citation type="journal article" date="2019" name="Sci. Rep.">
        <title>Draft genome of Tanacetum cinerariifolium, the natural source of mosquito coil.</title>
        <authorList>
            <person name="Yamashiro T."/>
            <person name="Shiraishi A."/>
            <person name="Satake H."/>
            <person name="Nakayama K."/>
        </authorList>
    </citation>
    <scope>NUCLEOTIDE SEQUENCE</scope>
</reference>
<evidence type="ECO:0000256" key="1">
    <source>
        <dbReference type="SAM" id="MobiDB-lite"/>
    </source>
</evidence>
<organism evidence="2">
    <name type="scientific">Tanacetum cinerariifolium</name>
    <name type="common">Dalmatian daisy</name>
    <name type="synonym">Chrysanthemum cinerariifolium</name>
    <dbReference type="NCBI Taxonomy" id="118510"/>
    <lineage>
        <taxon>Eukaryota</taxon>
        <taxon>Viridiplantae</taxon>
        <taxon>Streptophyta</taxon>
        <taxon>Embryophyta</taxon>
        <taxon>Tracheophyta</taxon>
        <taxon>Spermatophyta</taxon>
        <taxon>Magnoliopsida</taxon>
        <taxon>eudicotyledons</taxon>
        <taxon>Gunneridae</taxon>
        <taxon>Pentapetalae</taxon>
        <taxon>asterids</taxon>
        <taxon>campanulids</taxon>
        <taxon>Asterales</taxon>
        <taxon>Asteraceae</taxon>
        <taxon>Asteroideae</taxon>
        <taxon>Anthemideae</taxon>
        <taxon>Anthemidinae</taxon>
        <taxon>Tanacetum</taxon>
    </lineage>
</organism>
<protein>
    <submittedName>
        <fullName evidence="2">Uncharacterized protein</fullName>
    </submittedName>
</protein>
<accession>A0A699X3L6</accession>
<dbReference type="EMBL" id="BKCJ011797001">
    <property type="protein sequence ID" value="GFD53663.1"/>
    <property type="molecule type" value="Genomic_DNA"/>
</dbReference>
<sequence>QHRQPVHALRRRLIGAPGQPVRQRQPDGHGGGVAAVHGLGLERVCANAPLERLRADAGLQRRLHRLRCRLTCRSHC</sequence>